<organism evidence="4 5">
    <name type="scientific">Marasmiellus scandens</name>
    <dbReference type="NCBI Taxonomy" id="2682957"/>
    <lineage>
        <taxon>Eukaryota</taxon>
        <taxon>Fungi</taxon>
        <taxon>Dikarya</taxon>
        <taxon>Basidiomycota</taxon>
        <taxon>Agaricomycotina</taxon>
        <taxon>Agaricomycetes</taxon>
        <taxon>Agaricomycetidae</taxon>
        <taxon>Agaricales</taxon>
        <taxon>Marasmiineae</taxon>
        <taxon>Omphalotaceae</taxon>
        <taxon>Marasmiellus</taxon>
    </lineage>
</organism>
<keyword evidence="2" id="KW-0456">Lyase</keyword>
<dbReference type="InterPro" id="IPR022237">
    <property type="entry name" value="PsiD-like"/>
</dbReference>
<proteinExistence type="predicted"/>
<dbReference type="InterPro" id="IPR003817">
    <property type="entry name" value="PS_Dcarbxylase"/>
</dbReference>
<keyword evidence="5" id="KW-1185">Reference proteome</keyword>
<evidence type="ECO:0000256" key="2">
    <source>
        <dbReference type="ARBA" id="ARBA00023239"/>
    </source>
</evidence>
<dbReference type="Pfam" id="PF02666">
    <property type="entry name" value="PS_Dcarbxylase"/>
    <property type="match status" value="1"/>
</dbReference>
<protein>
    <recommendedName>
        <fullName evidence="3">L-tryptophan decarboxylase PsiD-like domain-containing protein</fullName>
    </recommendedName>
</protein>
<evidence type="ECO:0000313" key="4">
    <source>
        <dbReference type="EMBL" id="KAK7461444.1"/>
    </source>
</evidence>
<reference evidence="4 5" key="1">
    <citation type="submission" date="2024-01" db="EMBL/GenBank/DDBJ databases">
        <title>A draft genome for the cacao thread blight pathogen Marasmiellus scandens.</title>
        <authorList>
            <person name="Baruah I.K."/>
            <person name="Leung J."/>
            <person name="Bukari Y."/>
            <person name="Amoako-Attah I."/>
            <person name="Meinhardt L.W."/>
            <person name="Bailey B.A."/>
            <person name="Cohen S.P."/>
        </authorList>
    </citation>
    <scope>NUCLEOTIDE SEQUENCE [LARGE SCALE GENOMIC DNA]</scope>
    <source>
        <strain evidence="4 5">GH-19</strain>
    </source>
</reference>
<feature type="domain" description="L-tryptophan decarboxylase PsiD-like" evidence="3">
    <location>
        <begin position="57"/>
        <end position="193"/>
    </location>
</feature>
<evidence type="ECO:0000259" key="3">
    <source>
        <dbReference type="Pfam" id="PF12588"/>
    </source>
</evidence>
<dbReference type="PANTHER" id="PTHR10067">
    <property type="entry name" value="PHOSPHATIDYLSERINE DECARBOXYLASE"/>
    <property type="match status" value="1"/>
</dbReference>
<keyword evidence="1" id="KW-0210">Decarboxylase</keyword>
<gene>
    <name evidence="4" type="ORF">VKT23_008622</name>
</gene>
<accession>A0ABR1JJH6</accession>
<dbReference type="PANTHER" id="PTHR10067:SF9">
    <property type="entry name" value="PHOSPHATIDYLSERINE DECARBOXYLASE FAMILY PROTEIN (AFU_ORTHOLOGUE AFUA_7G01730)"/>
    <property type="match status" value="1"/>
</dbReference>
<evidence type="ECO:0000313" key="5">
    <source>
        <dbReference type="Proteomes" id="UP001498398"/>
    </source>
</evidence>
<dbReference type="Pfam" id="PF12588">
    <property type="entry name" value="PSDC"/>
    <property type="match status" value="1"/>
</dbReference>
<comment type="caution">
    <text evidence="4">The sequence shown here is derived from an EMBL/GenBank/DDBJ whole genome shotgun (WGS) entry which is preliminary data.</text>
</comment>
<dbReference type="EMBL" id="JBANRG010000013">
    <property type="protein sequence ID" value="KAK7461444.1"/>
    <property type="molecule type" value="Genomic_DNA"/>
</dbReference>
<dbReference type="Proteomes" id="UP001498398">
    <property type="component" value="Unassembled WGS sequence"/>
</dbReference>
<evidence type="ECO:0000256" key="1">
    <source>
        <dbReference type="ARBA" id="ARBA00022793"/>
    </source>
</evidence>
<name>A0ABR1JJH6_9AGAR</name>
<sequence>MATVLATAEPLKKPCPVTGGWLPQSPQARIDFLKVILDEGREYRKHHKLGAVEELDPTVADLKNLIEDSAQLSMLFKSMFEEIPFSHRNDPIGKAYNITNYDQLLQHFNMLLTEPPRYNENLIIALPFTLLLEWPMATRGGLAAFLDKDVNAKIGAILNKWGEYLEDPNRDSKKYLVNNPKDRNSWLSQSARDIMRKRDPKHREFEDLYECDPQDKHLGFTTWDHFFTRQFKDYKKVRPVENPEDNYISSGCESAPYAIKQLVKMKEKFWIKGQPYSLRHMLASEEDAKKFAGGTVYQAFLSPLTYHRWHSPINGYITKLRLVSGSYFSISPINAFPDPETFANTQSQPYLSAVATRALIFLENSTVGEMVMIPVGMVEVSTCEFNKTILDQMKVDPQDPTGQTWIPKGNRVEVSKGDELGMFHFGGSTHCLVFQPQVELRFWQRAIPLDTEDNYFVPLNATLAEVRQRTPEEMEYLLSFAEDYME</sequence>